<proteinExistence type="predicted"/>
<evidence type="ECO:0000313" key="1">
    <source>
        <dbReference type="EMBL" id="KKR86329.1"/>
    </source>
</evidence>
<evidence type="ECO:0008006" key="3">
    <source>
        <dbReference type="Google" id="ProtNLM"/>
    </source>
</evidence>
<gene>
    <name evidence="1" type="ORF">UU32_C0017G0002</name>
</gene>
<dbReference type="InterPro" id="IPR013321">
    <property type="entry name" value="Arc_rbn_hlx_hlx"/>
</dbReference>
<reference evidence="1 2" key="1">
    <citation type="journal article" date="2015" name="Nature">
        <title>rRNA introns, odd ribosomes, and small enigmatic genomes across a large radiation of phyla.</title>
        <authorList>
            <person name="Brown C.T."/>
            <person name="Hug L.A."/>
            <person name="Thomas B.C."/>
            <person name="Sharon I."/>
            <person name="Castelle C.J."/>
            <person name="Singh A."/>
            <person name="Wilkins M.J."/>
            <person name="Williams K.H."/>
            <person name="Banfield J.F."/>
        </authorList>
    </citation>
    <scope>NUCLEOTIDE SEQUENCE [LARGE SCALE GENOMIC DNA]</scope>
</reference>
<evidence type="ECO:0000313" key="2">
    <source>
        <dbReference type="Proteomes" id="UP000033858"/>
    </source>
</evidence>
<organism evidence="1 2">
    <name type="scientific">Candidatus Woesebacteria bacterium GW2011_GWB1_41_10</name>
    <dbReference type="NCBI Taxonomy" id="1618577"/>
    <lineage>
        <taxon>Bacteria</taxon>
        <taxon>Candidatus Woeseibacteriota</taxon>
    </lineage>
</organism>
<dbReference type="InterPro" id="IPR007337">
    <property type="entry name" value="RelB/DinJ"/>
</dbReference>
<accession>A0A0G0UBH5</accession>
<name>A0A0G0UBH5_9BACT</name>
<protein>
    <recommendedName>
        <fullName evidence="3">Addiction module antitoxin, RelB/DinJ family</fullName>
    </recommendedName>
</protein>
<dbReference type="GO" id="GO:0006355">
    <property type="term" value="P:regulation of DNA-templated transcription"/>
    <property type="evidence" value="ECO:0007669"/>
    <property type="project" value="InterPro"/>
</dbReference>
<dbReference type="AlphaFoldDB" id="A0A0G0UBH5"/>
<dbReference type="Gene3D" id="1.10.1220.10">
    <property type="entry name" value="Met repressor-like"/>
    <property type="match status" value="1"/>
</dbReference>
<sequence>MNTAIINIKTDPYVKAQARDTASKLGFSLSALINGYLNQLIRTKAVHFSVLEEDPSEYMVKALRESEEDRKAGRYRSFGSADNALEYLDGIINESKKN</sequence>
<dbReference type="Pfam" id="PF04221">
    <property type="entry name" value="RelB"/>
    <property type="match status" value="1"/>
</dbReference>
<comment type="caution">
    <text evidence="1">The sequence shown here is derived from an EMBL/GenBank/DDBJ whole genome shotgun (WGS) entry which is preliminary data.</text>
</comment>
<dbReference type="EMBL" id="LCAE01000017">
    <property type="protein sequence ID" value="KKR86329.1"/>
    <property type="molecule type" value="Genomic_DNA"/>
</dbReference>
<dbReference type="Proteomes" id="UP000033858">
    <property type="component" value="Unassembled WGS sequence"/>
</dbReference>